<evidence type="ECO:0000313" key="3">
    <source>
        <dbReference type="Proteomes" id="UP001066276"/>
    </source>
</evidence>
<sequence length="98" mass="10673">MAASRVIRGGGRPNRSSTPTTTPRTPSTEKSHMAHTAPVRPGRIARAPMPCLRHRTLESGSRCAWVHQTSSRSKKSALPARWSLGIERRRISPGTGAH</sequence>
<gene>
    <name evidence="2" type="ORF">NDU88_005932</name>
</gene>
<keyword evidence="3" id="KW-1185">Reference proteome</keyword>
<dbReference type="AlphaFoldDB" id="A0AAV7PLW9"/>
<accession>A0AAV7PLW9</accession>
<protein>
    <submittedName>
        <fullName evidence="2">Uncharacterized protein</fullName>
    </submittedName>
</protein>
<evidence type="ECO:0000313" key="2">
    <source>
        <dbReference type="EMBL" id="KAJ1127533.1"/>
    </source>
</evidence>
<organism evidence="2 3">
    <name type="scientific">Pleurodeles waltl</name>
    <name type="common">Iberian ribbed newt</name>
    <dbReference type="NCBI Taxonomy" id="8319"/>
    <lineage>
        <taxon>Eukaryota</taxon>
        <taxon>Metazoa</taxon>
        <taxon>Chordata</taxon>
        <taxon>Craniata</taxon>
        <taxon>Vertebrata</taxon>
        <taxon>Euteleostomi</taxon>
        <taxon>Amphibia</taxon>
        <taxon>Batrachia</taxon>
        <taxon>Caudata</taxon>
        <taxon>Salamandroidea</taxon>
        <taxon>Salamandridae</taxon>
        <taxon>Pleurodelinae</taxon>
        <taxon>Pleurodeles</taxon>
    </lineage>
</organism>
<proteinExistence type="predicted"/>
<feature type="region of interest" description="Disordered" evidence="1">
    <location>
        <begin position="1"/>
        <end position="48"/>
    </location>
</feature>
<feature type="compositionally biased region" description="Low complexity" evidence="1">
    <location>
        <begin position="13"/>
        <end position="26"/>
    </location>
</feature>
<comment type="caution">
    <text evidence="2">The sequence shown here is derived from an EMBL/GenBank/DDBJ whole genome shotgun (WGS) entry which is preliminary data.</text>
</comment>
<reference evidence="2" key="1">
    <citation type="journal article" date="2022" name="bioRxiv">
        <title>Sequencing and chromosome-scale assembly of the giantPleurodeles waltlgenome.</title>
        <authorList>
            <person name="Brown T."/>
            <person name="Elewa A."/>
            <person name="Iarovenko S."/>
            <person name="Subramanian E."/>
            <person name="Araus A.J."/>
            <person name="Petzold A."/>
            <person name="Susuki M."/>
            <person name="Suzuki K.-i.T."/>
            <person name="Hayashi T."/>
            <person name="Toyoda A."/>
            <person name="Oliveira C."/>
            <person name="Osipova E."/>
            <person name="Leigh N.D."/>
            <person name="Simon A."/>
            <person name="Yun M.H."/>
        </authorList>
    </citation>
    <scope>NUCLEOTIDE SEQUENCE</scope>
    <source>
        <strain evidence="2">20211129_DDA</strain>
        <tissue evidence="2">Liver</tissue>
    </source>
</reference>
<name>A0AAV7PLW9_PLEWA</name>
<dbReference type="EMBL" id="JANPWB010000011">
    <property type="protein sequence ID" value="KAJ1127533.1"/>
    <property type="molecule type" value="Genomic_DNA"/>
</dbReference>
<dbReference type="Proteomes" id="UP001066276">
    <property type="component" value="Chromosome 7"/>
</dbReference>
<evidence type="ECO:0000256" key="1">
    <source>
        <dbReference type="SAM" id="MobiDB-lite"/>
    </source>
</evidence>